<feature type="transmembrane region" description="Helical" evidence="1">
    <location>
        <begin position="129"/>
        <end position="145"/>
    </location>
</feature>
<dbReference type="InterPro" id="IPR037185">
    <property type="entry name" value="EmrE-like"/>
</dbReference>
<feature type="transmembrane region" description="Helical" evidence="1">
    <location>
        <begin position="228"/>
        <end position="246"/>
    </location>
</feature>
<reference evidence="3 4" key="1">
    <citation type="submission" date="2016-01" db="EMBL/GenBank/DDBJ databases">
        <title>Annotation of Pseudomonas oryzihabitans USDA-ARS-USMARC-56511.</title>
        <authorList>
            <person name="Harhay G.P."/>
            <person name="Harhay D.M."/>
            <person name="Smith T.P.L."/>
            <person name="Bono J.L."/>
            <person name="Heaton M.P."/>
            <person name="Clawson M.L."/>
            <person name="Chitko-Mckown C.G."/>
            <person name="Capik S.F."/>
            <person name="DeDonder K.D."/>
            <person name="Apley M.D."/>
            <person name="Lubbers B.V."/>
            <person name="White B.J."/>
            <person name="Larson R.L."/>
        </authorList>
    </citation>
    <scope>NUCLEOTIDE SEQUENCE [LARGE SCALE GENOMIC DNA]</scope>
    <source>
        <strain evidence="3 4">USDA-ARS-USMARC-56511</strain>
    </source>
</reference>
<dbReference type="KEGG" id="por:APT59_13010"/>
<dbReference type="PANTHER" id="PTHR22911:SF135">
    <property type="entry name" value="BLR4310 PROTEIN"/>
    <property type="match status" value="1"/>
</dbReference>
<feature type="transmembrane region" description="Helical" evidence="1">
    <location>
        <begin position="73"/>
        <end position="91"/>
    </location>
</feature>
<accession>A0A0U4HGW5</accession>
<feature type="transmembrane region" description="Helical" evidence="1">
    <location>
        <begin position="253"/>
        <end position="278"/>
    </location>
</feature>
<feature type="transmembrane region" description="Helical" evidence="1">
    <location>
        <begin position="284"/>
        <end position="303"/>
    </location>
</feature>
<keyword evidence="1" id="KW-1133">Transmembrane helix</keyword>
<dbReference type="InterPro" id="IPR000620">
    <property type="entry name" value="EamA_dom"/>
</dbReference>
<evidence type="ECO:0000256" key="1">
    <source>
        <dbReference type="SAM" id="Phobius"/>
    </source>
</evidence>
<feature type="transmembrane region" description="Helical" evidence="1">
    <location>
        <begin position="184"/>
        <end position="208"/>
    </location>
</feature>
<gene>
    <name evidence="3" type="ORF">APT59_13010</name>
</gene>
<protein>
    <recommendedName>
        <fullName evidence="2">EamA domain-containing protein</fullName>
    </recommendedName>
</protein>
<dbReference type="RefSeq" id="WP_059315236.1">
    <property type="nucleotide sequence ID" value="NZ_CP013987.1"/>
</dbReference>
<dbReference type="EMBL" id="CP013987">
    <property type="protein sequence ID" value="ALZ85066.1"/>
    <property type="molecule type" value="Genomic_DNA"/>
</dbReference>
<feature type="domain" description="EamA" evidence="2">
    <location>
        <begin position="14"/>
        <end position="145"/>
    </location>
</feature>
<dbReference type="AlphaFoldDB" id="A0A0U4HGW5"/>
<organism evidence="3 4">
    <name type="scientific">Pseudomonas oryzihabitans</name>
    <dbReference type="NCBI Taxonomy" id="47885"/>
    <lineage>
        <taxon>Bacteria</taxon>
        <taxon>Pseudomonadati</taxon>
        <taxon>Pseudomonadota</taxon>
        <taxon>Gammaproteobacteria</taxon>
        <taxon>Pseudomonadales</taxon>
        <taxon>Pseudomonadaceae</taxon>
        <taxon>Pseudomonas</taxon>
    </lineage>
</organism>
<dbReference type="GO" id="GO:0016020">
    <property type="term" value="C:membrane"/>
    <property type="evidence" value="ECO:0007669"/>
    <property type="project" value="InterPro"/>
</dbReference>
<dbReference type="SUPFAM" id="SSF103481">
    <property type="entry name" value="Multidrug resistance efflux transporter EmrE"/>
    <property type="match status" value="2"/>
</dbReference>
<evidence type="ECO:0000313" key="4">
    <source>
        <dbReference type="Proteomes" id="UP000064137"/>
    </source>
</evidence>
<keyword evidence="1" id="KW-0812">Transmembrane</keyword>
<feature type="transmembrane region" description="Helical" evidence="1">
    <location>
        <begin position="151"/>
        <end position="172"/>
    </location>
</feature>
<dbReference type="OrthoDB" id="148351at2"/>
<feature type="transmembrane region" description="Helical" evidence="1">
    <location>
        <begin position="14"/>
        <end position="35"/>
    </location>
</feature>
<dbReference type="Pfam" id="PF00892">
    <property type="entry name" value="EamA"/>
    <property type="match status" value="1"/>
</dbReference>
<dbReference type="Proteomes" id="UP000064137">
    <property type="component" value="Chromosome"/>
</dbReference>
<feature type="transmembrane region" description="Helical" evidence="1">
    <location>
        <begin position="97"/>
        <end position="117"/>
    </location>
</feature>
<name>A0A0U4HGW5_9PSED</name>
<evidence type="ECO:0000259" key="2">
    <source>
        <dbReference type="Pfam" id="PF00892"/>
    </source>
</evidence>
<evidence type="ECO:0000313" key="3">
    <source>
        <dbReference type="EMBL" id="ALZ85066.1"/>
    </source>
</evidence>
<feature type="transmembrane region" description="Helical" evidence="1">
    <location>
        <begin position="41"/>
        <end position="61"/>
    </location>
</feature>
<keyword evidence="1" id="KW-0472">Membrane</keyword>
<proteinExistence type="predicted"/>
<sequence>MTQKDVGNDRLRQGISLIVTAVFVLSLADALVKYFSARLPLWQLFLSVSCLSVPALGLWVISRFQAGRLEIGSIRWVMVRSILLLLMWISYYSALPFISLSVAAVAIYTTPIFIALLATRYGGESLPRLGWSAVGIGFAGVALVLRPGTDAFTPATLLPVIGAVFYAGAMVITRRHCRNEHPLVLALGLNIAFLVAACLGGLTSLMVSNTVAARANFLLSPWQPLGRQEMAFIVCYAMALVFINAATARAYQIAPAALVGTFDYAYLIFACLWGYVLFHEIPDLLTWGGMLMILSAGVLISCVQKKP</sequence>
<dbReference type="PANTHER" id="PTHR22911">
    <property type="entry name" value="ACYL-MALONYL CONDENSING ENZYME-RELATED"/>
    <property type="match status" value="1"/>
</dbReference>